<dbReference type="AlphaFoldDB" id="A0A0J9TLH2"/>
<evidence type="ECO:0000313" key="3">
    <source>
        <dbReference type="Proteomes" id="UP000053239"/>
    </source>
</evidence>
<gene>
    <name evidence="2" type="ORF">PVNG_05805</name>
</gene>
<keyword evidence="1" id="KW-0812">Transmembrane</keyword>
<keyword evidence="1" id="KW-1133">Transmembrane helix</keyword>
<evidence type="ECO:0000313" key="2">
    <source>
        <dbReference type="EMBL" id="KMZ96159.1"/>
    </source>
</evidence>
<keyword evidence="1" id="KW-0472">Membrane</keyword>
<name>A0A0J9TLH2_PLAVI</name>
<reference evidence="2 3" key="1">
    <citation type="submission" date="2011-09" db="EMBL/GenBank/DDBJ databases">
        <title>The Genome Sequence of Plasmodium vivax North Korean.</title>
        <authorList>
            <consortium name="The Broad Institute Genome Sequencing Platform"/>
            <consortium name="The Broad Institute Genome Sequencing Center for Infectious Disease"/>
            <person name="Neafsey D."/>
            <person name="Carlton J."/>
            <person name="Barnwell J."/>
            <person name="Collins W."/>
            <person name="Escalante A."/>
            <person name="Mullikin J."/>
            <person name="Saul A."/>
            <person name="Guigo R."/>
            <person name="Camara F."/>
            <person name="Young S.K."/>
            <person name="Zeng Q."/>
            <person name="Gargeya S."/>
            <person name="Fitzgerald M."/>
            <person name="Haas B."/>
            <person name="Abouelleil A."/>
            <person name="Alvarado L."/>
            <person name="Arachchi H.M."/>
            <person name="Berlin A."/>
            <person name="Brown A."/>
            <person name="Chapman S.B."/>
            <person name="Chen Z."/>
            <person name="Dunbar C."/>
            <person name="Freedman E."/>
            <person name="Gearin G."/>
            <person name="Gellesch M."/>
            <person name="Goldberg J."/>
            <person name="Griggs A."/>
            <person name="Gujja S."/>
            <person name="Heiman D."/>
            <person name="Howarth C."/>
            <person name="Larson L."/>
            <person name="Lui A."/>
            <person name="MacDonald P.J.P."/>
            <person name="Montmayeur A."/>
            <person name="Murphy C."/>
            <person name="Neiman D."/>
            <person name="Pearson M."/>
            <person name="Priest M."/>
            <person name="Roberts A."/>
            <person name="Saif S."/>
            <person name="Shea T."/>
            <person name="Shenoy N."/>
            <person name="Sisk P."/>
            <person name="Stolte C."/>
            <person name="Sykes S."/>
            <person name="Wortman J."/>
            <person name="Nusbaum C."/>
            <person name="Birren B."/>
        </authorList>
    </citation>
    <scope>NUCLEOTIDE SEQUENCE [LARGE SCALE GENOMIC DNA]</scope>
    <source>
        <strain evidence="2 3">North Korean</strain>
    </source>
</reference>
<sequence length="289" mass="33662">MMYSSKYNHNFNYNIKKEQVIKKERIYTLYIFNYEFFENIGDYIEKAKSAENSAALFIGESGCNFFMNSYGHYFKDVKIAKTVCEQFKKLYDLLPELKSNSNSDTNYNKSSQFLNYWVNFKLRESMQNEEDSACDVYNYLENSITDSNGGYILLEFIYDINKDNLYNMNILYRLYKKYTDIDGILENTITRDKELLLSFSTACCTDYLEAKHMCSGGNDDDDNNSQFCTQLQKFETKYKGLYHTVDSKGPDYTNNFKRLTQCNNNTVSTAVIGTTVGLVPLLVGLYKVK</sequence>
<dbReference type="Proteomes" id="UP000053239">
    <property type="component" value="Unassembled WGS sequence"/>
</dbReference>
<dbReference type="EMBL" id="KQ235648">
    <property type="protein sequence ID" value="KMZ96159.1"/>
    <property type="molecule type" value="Genomic_DNA"/>
</dbReference>
<protein>
    <submittedName>
        <fullName evidence="2">Uncharacterized protein</fullName>
    </submittedName>
</protein>
<organism evidence="2 3">
    <name type="scientific">Plasmodium vivax North Korean</name>
    <dbReference type="NCBI Taxonomy" id="1035514"/>
    <lineage>
        <taxon>Eukaryota</taxon>
        <taxon>Sar</taxon>
        <taxon>Alveolata</taxon>
        <taxon>Apicomplexa</taxon>
        <taxon>Aconoidasida</taxon>
        <taxon>Haemosporida</taxon>
        <taxon>Plasmodiidae</taxon>
        <taxon>Plasmodium</taxon>
        <taxon>Plasmodium (Plasmodium)</taxon>
    </lineage>
</organism>
<accession>A0A0J9TLH2</accession>
<proteinExistence type="predicted"/>
<feature type="transmembrane region" description="Helical" evidence="1">
    <location>
        <begin position="267"/>
        <end position="286"/>
    </location>
</feature>
<evidence type="ECO:0000256" key="1">
    <source>
        <dbReference type="SAM" id="Phobius"/>
    </source>
</evidence>